<dbReference type="PANTHER" id="PTHR42870:SF1">
    <property type="entry name" value="NON-SPECIFIC LIPID-TRANSFER PROTEIN-LIKE 2"/>
    <property type="match status" value="1"/>
</dbReference>
<feature type="domain" description="Thiolase C-terminal" evidence="2">
    <location>
        <begin position="280"/>
        <end position="401"/>
    </location>
</feature>
<dbReference type="Gene3D" id="3.40.47.10">
    <property type="match status" value="1"/>
</dbReference>
<dbReference type="RefSeq" id="WP_311656738.1">
    <property type="nucleotide sequence ID" value="NZ_JAVRHY010000001.1"/>
</dbReference>
<dbReference type="PANTHER" id="PTHR42870">
    <property type="entry name" value="ACETYL-COA C-ACETYLTRANSFERASE"/>
    <property type="match status" value="1"/>
</dbReference>
<evidence type="ECO:0000313" key="3">
    <source>
        <dbReference type="EMBL" id="MDT0617131.1"/>
    </source>
</evidence>
<evidence type="ECO:0000313" key="4">
    <source>
        <dbReference type="Proteomes" id="UP001259982"/>
    </source>
</evidence>
<dbReference type="InterPro" id="IPR055140">
    <property type="entry name" value="Thiolase_C_2"/>
</dbReference>
<dbReference type="Proteomes" id="UP001259982">
    <property type="component" value="Unassembled WGS sequence"/>
</dbReference>
<comment type="caution">
    <text evidence="3">The sequence shown here is derived from an EMBL/GenBank/DDBJ whole genome shotgun (WGS) entry which is preliminary data.</text>
</comment>
<protein>
    <submittedName>
        <fullName evidence="3">Thiolase family protein</fullName>
    </submittedName>
</protein>
<evidence type="ECO:0000259" key="2">
    <source>
        <dbReference type="Pfam" id="PF22691"/>
    </source>
</evidence>
<evidence type="ECO:0000259" key="1">
    <source>
        <dbReference type="Pfam" id="PF00108"/>
    </source>
</evidence>
<dbReference type="Pfam" id="PF22691">
    <property type="entry name" value="Thiolase_C_1"/>
    <property type="match status" value="1"/>
</dbReference>
<reference evidence="3 4" key="1">
    <citation type="submission" date="2023-09" db="EMBL/GenBank/DDBJ databases">
        <authorList>
            <person name="Rey-Velasco X."/>
        </authorList>
    </citation>
    <scope>NUCLEOTIDE SEQUENCE [LARGE SCALE GENOMIC DNA]</scope>
    <source>
        <strain evidence="3 4">P385</strain>
    </source>
</reference>
<name>A0ABU3B812_9GAMM</name>
<dbReference type="Pfam" id="PF00108">
    <property type="entry name" value="Thiolase_N"/>
    <property type="match status" value="1"/>
</dbReference>
<accession>A0ABU3B812</accession>
<dbReference type="CDD" id="cd00829">
    <property type="entry name" value="SCP-x_thiolase"/>
    <property type="match status" value="1"/>
</dbReference>
<proteinExistence type="predicted"/>
<dbReference type="InterPro" id="IPR020616">
    <property type="entry name" value="Thiolase_N"/>
</dbReference>
<dbReference type="InterPro" id="IPR016039">
    <property type="entry name" value="Thiolase-like"/>
</dbReference>
<gene>
    <name evidence="3" type="ORF">RM531_01450</name>
</gene>
<keyword evidence="4" id="KW-1185">Reference proteome</keyword>
<sequence length="414" mass="42662">MKQQAYIAGAGMSRFGKHADRDLKSLAAEAVRAALDDAGMVAGDPEFAYVGTAGAGAITGQTCVPGQVVLRAAGLGGIPVVNVENACATGATAFHQAASMITFGAYDVVLVLGMDKLHHPDRQRTMDLLTGAIDVAERASVMADVTERIRAAGLTPDTADAGRTRSLFMDIYVAWAAAHMQAHGTTRAQFAAVSAKNSAHGSLNPRAQYRDRLSVDQVLAAREVAWPLTLPMCSPIGDGAAALVLVSARRMRQMPDRNRAVRVLASCLGGGGAPDRPPLAERTATAAYEAAGIGPEDLSCAEIHDASAPSEVLLYEQLGFCGAGAGGDFVEAGHSALGGRLPVNTSGGLLRKGHPIGATGCAQIVELTDQLRREAGARQVDGAQLGLAENGGGYLDDDSAAMVVSLLAREARAA</sequence>
<dbReference type="EMBL" id="JAVRHY010000001">
    <property type="protein sequence ID" value="MDT0617131.1"/>
    <property type="molecule type" value="Genomic_DNA"/>
</dbReference>
<dbReference type="SUPFAM" id="SSF53901">
    <property type="entry name" value="Thiolase-like"/>
    <property type="match status" value="1"/>
</dbReference>
<organism evidence="3 4">
    <name type="scientific">Spectribacter acetivorans</name>
    <dbReference type="NCBI Taxonomy" id="3075603"/>
    <lineage>
        <taxon>Bacteria</taxon>
        <taxon>Pseudomonadati</taxon>
        <taxon>Pseudomonadota</taxon>
        <taxon>Gammaproteobacteria</taxon>
        <taxon>Salinisphaerales</taxon>
        <taxon>Salinisphaeraceae</taxon>
        <taxon>Spectribacter</taxon>
    </lineage>
</organism>
<dbReference type="InterPro" id="IPR002155">
    <property type="entry name" value="Thiolase"/>
</dbReference>
<dbReference type="PIRSF" id="PIRSF000429">
    <property type="entry name" value="Ac-CoA_Ac_transf"/>
    <property type="match status" value="1"/>
</dbReference>
<feature type="domain" description="Thiolase N-terminal" evidence="1">
    <location>
        <begin position="6"/>
        <end position="208"/>
    </location>
</feature>